<dbReference type="PANTHER" id="PTHR13192:SF3">
    <property type="entry name" value="COBALAMIN TRAFFICKING PROTEIN CBLD"/>
    <property type="match status" value="1"/>
</dbReference>
<gene>
    <name evidence="1" type="ORF">OXX778_LOCUS8274</name>
</gene>
<evidence type="ECO:0000313" key="1">
    <source>
        <dbReference type="EMBL" id="CAF0837462.1"/>
    </source>
</evidence>
<dbReference type="GO" id="GO:0009235">
    <property type="term" value="P:cobalamin metabolic process"/>
    <property type="evidence" value="ECO:0007669"/>
    <property type="project" value="InterPro"/>
</dbReference>
<evidence type="ECO:0008006" key="3">
    <source>
        <dbReference type="Google" id="ProtNLM"/>
    </source>
</evidence>
<proteinExistence type="predicted"/>
<dbReference type="PANTHER" id="PTHR13192">
    <property type="entry name" value="MY011 PROTEIN"/>
    <property type="match status" value="1"/>
</dbReference>
<dbReference type="Pfam" id="PF10229">
    <property type="entry name" value="MMADHC"/>
    <property type="match status" value="1"/>
</dbReference>
<dbReference type="Proteomes" id="UP000663879">
    <property type="component" value="Unassembled WGS sequence"/>
</dbReference>
<protein>
    <recommendedName>
        <fullName evidence="3">Methylmalonic aciduria and homocystinuria type D</fullName>
    </recommendedName>
</protein>
<dbReference type="GO" id="GO:0005739">
    <property type="term" value="C:mitochondrion"/>
    <property type="evidence" value="ECO:0007669"/>
    <property type="project" value="TreeGrafter"/>
</dbReference>
<keyword evidence="2" id="KW-1185">Reference proteome</keyword>
<sequence length="302" mass="34932">MSYLLNQSGRNIFFLINCRRLSSFNNNRAKSGIISVLNNEEINLWSEQNWSELAKQINKTIDFPLPGQTGVLVDQTKKEIKNLKIFPQVNQDSQILDNLNFLLERPLPIENQAIKIREACGALYYKERMDNSLLNLDHLNLKKNYFELKAFKCPTSLIKDFQNYFRSNQINENSLTILTISFKTENDMATWNEQVDNEREVLIKKFVDTAQELVGVFEKEGAWADFIDPSSGRPYKSPYSHATFYETDERYRKLGLEIVDYGCCKVISHHKWGTKTYVGCLLTTAPADSQIVKALSEKFNIE</sequence>
<dbReference type="EMBL" id="CAJNOC010001125">
    <property type="protein sequence ID" value="CAF0837462.1"/>
    <property type="molecule type" value="Genomic_DNA"/>
</dbReference>
<dbReference type="OrthoDB" id="10263782at2759"/>
<accession>A0A813V532</accession>
<organism evidence="1 2">
    <name type="scientific">Brachionus calyciflorus</name>
    <dbReference type="NCBI Taxonomy" id="104777"/>
    <lineage>
        <taxon>Eukaryota</taxon>
        <taxon>Metazoa</taxon>
        <taxon>Spiralia</taxon>
        <taxon>Gnathifera</taxon>
        <taxon>Rotifera</taxon>
        <taxon>Eurotatoria</taxon>
        <taxon>Monogononta</taxon>
        <taxon>Pseudotrocha</taxon>
        <taxon>Ploima</taxon>
        <taxon>Brachionidae</taxon>
        <taxon>Brachionus</taxon>
    </lineage>
</organism>
<comment type="caution">
    <text evidence="1">The sequence shown here is derived from an EMBL/GenBank/DDBJ whole genome shotgun (WGS) entry which is preliminary data.</text>
</comment>
<dbReference type="InterPro" id="IPR019362">
    <property type="entry name" value="MMADHC"/>
</dbReference>
<dbReference type="AlphaFoldDB" id="A0A813V532"/>
<reference evidence="1" key="1">
    <citation type="submission" date="2021-02" db="EMBL/GenBank/DDBJ databases">
        <authorList>
            <person name="Nowell W R."/>
        </authorList>
    </citation>
    <scope>NUCLEOTIDE SEQUENCE</scope>
    <source>
        <strain evidence="1">Ploen Becks lab</strain>
    </source>
</reference>
<name>A0A813V532_9BILA</name>
<evidence type="ECO:0000313" key="2">
    <source>
        <dbReference type="Proteomes" id="UP000663879"/>
    </source>
</evidence>